<feature type="compositionally biased region" description="Basic and acidic residues" evidence="1">
    <location>
        <begin position="155"/>
        <end position="172"/>
    </location>
</feature>
<evidence type="ECO:0000313" key="3">
    <source>
        <dbReference type="Proteomes" id="UP001497392"/>
    </source>
</evidence>
<keyword evidence="3" id="KW-1185">Reference proteome</keyword>
<sequence length="172" mass="18830">MDHHQIGDPRAQSISDTAGLHVHTPSFHADEGALKELRETFGYGEGFLTFSLAYCNNDAEEAANMLLENNLPKELAHLNRGLPLHTDTGGGHAHPLTGDPRAAWLRPEVQPVPKEEHKDASADHRAAGIGHFGDPRAAWVHAGDDITPKPQPVKYETHEAPKDIEDPRARRG</sequence>
<dbReference type="InterPro" id="IPR009060">
    <property type="entry name" value="UBA-like_sf"/>
</dbReference>
<dbReference type="SUPFAM" id="SSF46934">
    <property type="entry name" value="UBA-like"/>
    <property type="match status" value="1"/>
</dbReference>
<dbReference type="Proteomes" id="UP001497392">
    <property type="component" value="Unassembled WGS sequence"/>
</dbReference>
<reference evidence="2 3" key="1">
    <citation type="submission" date="2024-06" db="EMBL/GenBank/DDBJ databases">
        <authorList>
            <person name="Kraege A."/>
            <person name="Thomma B."/>
        </authorList>
    </citation>
    <scope>NUCLEOTIDE SEQUENCE [LARGE SCALE GENOMIC DNA]</scope>
</reference>
<proteinExistence type="predicted"/>
<protein>
    <submittedName>
        <fullName evidence="2">G6140 protein</fullName>
    </submittedName>
</protein>
<dbReference type="EMBL" id="CAXHTA020000009">
    <property type="protein sequence ID" value="CAL5223601.1"/>
    <property type="molecule type" value="Genomic_DNA"/>
</dbReference>
<gene>
    <name evidence="2" type="primary">g6140</name>
    <name evidence="2" type="ORF">VP750_LOCUS5260</name>
</gene>
<evidence type="ECO:0000256" key="1">
    <source>
        <dbReference type="SAM" id="MobiDB-lite"/>
    </source>
</evidence>
<accession>A0ABP1FVZ6</accession>
<evidence type="ECO:0000313" key="2">
    <source>
        <dbReference type="EMBL" id="CAL5223601.1"/>
    </source>
</evidence>
<organism evidence="2 3">
    <name type="scientific">Coccomyxa viridis</name>
    <dbReference type="NCBI Taxonomy" id="1274662"/>
    <lineage>
        <taxon>Eukaryota</taxon>
        <taxon>Viridiplantae</taxon>
        <taxon>Chlorophyta</taxon>
        <taxon>core chlorophytes</taxon>
        <taxon>Trebouxiophyceae</taxon>
        <taxon>Trebouxiophyceae incertae sedis</taxon>
        <taxon>Coccomyxaceae</taxon>
        <taxon>Coccomyxa</taxon>
    </lineage>
</organism>
<comment type="caution">
    <text evidence="2">The sequence shown here is derived from an EMBL/GenBank/DDBJ whole genome shotgun (WGS) entry which is preliminary data.</text>
</comment>
<feature type="region of interest" description="Disordered" evidence="1">
    <location>
        <begin position="140"/>
        <end position="172"/>
    </location>
</feature>
<name>A0ABP1FVZ6_9CHLO</name>